<dbReference type="EMBL" id="JBBUKT010000018">
    <property type="protein sequence ID" value="MEK7954324.1"/>
    <property type="molecule type" value="Genomic_DNA"/>
</dbReference>
<organism evidence="1 2">
    <name type="scientific">Luteolibacter soli</name>
    <dbReference type="NCBI Taxonomy" id="3135280"/>
    <lineage>
        <taxon>Bacteria</taxon>
        <taxon>Pseudomonadati</taxon>
        <taxon>Verrucomicrobiota</taxon>
        <taxon>Verrucomicrobiia</taxon>
        <taxon>Verrucomicrobiales</taxon>
        <taxon>Verrucomicrobiaceae</taxon>
        <taxon>Luteolibacter</taxon>
    </lineage>
</organism>
<dbReference type="RefSeq" id="WP_341408092.1">
    <property type="nucleotide sequence ID" value="NZ_JBBUKT010000018.1"/>
</dbReference>
<accession>A0ABU9B2R1</accession>
<keyword evidence="2" id="KW-1185">Reference proteome</keyword>
<protein>
    <submittedName>
        <fullName evidence="1">Uncharacterized protein</fullName>
    </submittedName>
</protein>
<dbReference type="Proteomes" id="UP001371305">
    <property type="component" value="Unassembled WGS sequence"/>
</dbReference>
<name>A0ABU9B2R1_9BACT</name>
<sequence length="107" mass="11591">MNKRADSTLKPEILEHAQRWLAEKRPAFVVADEFARHVAATMARDLGPDELLAAVLDCGFPCVRGDKGERVLWLRPTKAAGAATTSFVPTEAIRQFVASASNGEQAA</sequence>
<gene>
    <name evidence="1" type="ORF">WKV53_27655</name>
</gene>
<evidence type="ECO:0000313" key="2">
    <source>
        <dbReference type="Proteomes" id="UP001371305"/>
    </source>
</evidence>
<proteinExistence type="predicted"/>
<reference evidence="1 2" key="1">
    <citation type="submission" date="2024-04" db="EMBL/GenBank/DDBJ databases">
        <title>Luteolibacter sp. isolated from soil.</title>
        <authorList>
            <person name="An J."/>
        </authorList>
    </citation>
    <scope>NUCLEOTIDE SEQUENCE [LARGE SCALE GENOMIC DNA]</scope>
    <source>
        <strain evidence="1 2">Y139</strain>
    </source>
</reference>
<evidence type="ECO:0000313" key="1">
    <source>
        <dbReference type="EMBL" id="MEK7954324.1"/>
    </source>
</evidence>
<comment type="caution">
    <text evidence="1">The sequence shown here is derived from an EMBL/GenBank/DDBJ whole genome shotgun (WGS) entry which is preliminary data.</text>
</comment>